<sequence length="320" mass="36754">MGKKKTIIISITTVICCWIFNIGYFYMNKLKAPVFIENYKEIEVYESLPSKEEMSQYEDGSTFEGLTKEEKIKQLTQVRFPNFSFFYITDNNEDEIRQVQFPELGNMNIDVFPQLVNSYNNHNLMSIDISDTTGSGLEFKDKILAELKEGKNKITKMTYYTRTGKRYEVNLGEIYFIGPFKNTEDFSICSKCGSGGSTDGTGYAYFNANRDCYITSIKSNIRKEIDEIFEINMNSTNINKLNFPYKVKKDVNIKIDYVIKKESYKSIQGNITLKMEKGEIKQEVPMDLEMNSIGSNIRLDSKFVKAIKEGGGQAHEVGTK</sequence>
<proteinExistence type="predicted"/>
<dbReference type="Proteomes" id="UP001058074">
    <property type="component" value="Unassembled WGS sequence"/>
</dbReference>
<comment type="caution">
    <text evidence="1">The sequence shown here is derived from an EMBL/GenBank/DDBJ whole genome shotgun (WGS) entry which is preliminary data.</text>
</comment>
<gene>
    <name evidence="1" type="ORF">rsdtw13_33770</name>
</gene>
<evidence type="ECO:0000313" key="2">
    <source>
        <dbReference type="Proteomes" id="UP001058074"/>
    </source>
</evidence>
<evidence type="ECO:0000313" key="1">
    <source>
        <dbReference type="EMBL" id="GKX68119.1"/>
    </source>
</evidence>
<organism evidence="1 2">
    <name type="scientific">Inconstantimicrobium mannanitabidum</name>
    <dbReference type="NCBI Taxonomy" id="1604901"/>
    <lineage>
        <taxon>Bacteria</taxon>
        <taxon>Bacillati</taxon>
        <taxon>Bacillota</taxon>
        <taxon>Clostridia</taxon>
        <taxon>Eubacteriales</taxon>
        <taxon>Clostridiaceae</taxon>
        <taxon>Inconstantimicrobium</taxon>
    </lineage>
</organism>
<reference evidence="1" key="1">
    <citation type="journal article" date="2025" name="Int. J. Syst. Evol. Microbiol.">
        <title>Inconstantimicrobium mannanitabidum sp. nov., a novel member of the family Clostridiaceae isolated from anoxic soil under the treatment of reductive soil disinfestation.</title>
        <authorList>
            <person name="Ueki A."/>
            <person name="Tonouchi A."/>
            <person name="Honma S."/>
            <person name="Kaku N."/>
            <person name="Ueki K."/>
        </authorList>
    </citation>
    <scope>NUCLEOTIDE SEQUENCE</scope>
    <source>
        <strain evidence="1">TW13</strain>
    </source>
</reference>
<accession>A0ACB5RGB6</accession>
<protein>
    <submittedName>
        <fullName evidence="1">Uncharacterized protein</fullName>
    </submittedName>
</protein>
<dbReference type="EMBL" id="BROD01000001">
    <property type="protein sequence ID" value="GKX68119.1"/>
    <property type="molecule type" value="Genomic_DNA"/>
</dbReference>
<keyword evidence="2" id="KW-1185">Reference proteome</keyword>
<name>A0ACB5RGB6_9CLOT</name>